<feature type="chain" id="PRO_5020812317" evidence="1">
    <location>
        <begin position="16"/>
        <end position="248"/>
    </location>
</feature>
<evidence type="ECO:0000313" key="2">
    <source>
        <dbReference type="EMBL" id="RKP31885.1"/>
    </source>
</evidence>
<dbReference type="Proteomes" id="UP000268321">
    <property type="component" value="Unassembled WGS sequence"/>
</dbReference>
<evidence type="ECO:0000256" key="1">
    <source>
        <dbReference type="SAM" id="SignalP"/>
    </source>
</evidence>
<evidence type="ECO:0000313" key="3">
    <source>
        <dbReference type="Proteomes" id="UP000268321"/>
    </source>
</evidence>
<keyword evidence="3" id="KW-1185">Reference proteome</keyword>
<name>A0A4P9ZG14_9ASCO</name>
<accession>A0A4P9ZG14</accession>
<organism evidence="2 3">
    <name type="scientific">Metschnikowia bicuspidata</name>
    <dbReference type="NCBI Taxonomy" id="27322"/>
    <lineage>
        <taxon>Eukaryota</taxon>
        <taxon>Fungi</taxon>
        <taxon>Dikarya</taxon>
        <taxon>Ascomycota</taxon>
        <taxon>Saccharomycotina</taxon>
        <taxon>Pichiomycetes</taxon>
        <taxon>Metschnikowiaceae</taxon>
        <taxon>Metschnikowia</taxon>
    </lineage>
</organism>
<dbReference type="AlphaFoldDB" id="A0A4P9ZG14"/>
<keyword evidence="1" id="KW-0732">Signal</keyword>
<protein>
    <submittedName>
        <fullName evidence="2">Uncharacterized protein</fullName>
    </submittedName>
</protein>
<gene>
    <name evidence="2" type="ORF">METBISCDRAFT_26188</name>
</gene>
<dbReference type="EMBL" id="ML004436">
    <property type="protein sequence ID" value="RKP31885.1"/>
    <property type="molecule type" value="Genomic_DNA"/>
</dbReference>
<sequence>MLLVVLLLLCVYAWAIPINQKPILKLSVKTHERALITSMLLDAYSEAYSLNSEAFTNYITNFNSLALQYTANEYCVESSAIRYYIKSFSIDHKDYAASQCALNLNSHFSSIILPEHDFHTVVHGIADPLTEELDAKIRLYILDLPNFDFDFEQFGDLNYGLECYSGYSELMQVMYKEKVLTVNLQVLVTVPDQCTFSALNPEFDTTYDKITHTIQIPMSGEFYCQTGPSVTCTMSMANTRNSRYQLFE</sequence>
<reference evidence="3" key="1">
    <citation type="journal article" date="2018" name="Nat. Microbiol.">
        <title>Leveraging single-cell genomics to expand the fungal tree of life.</title>
        <authorList>
            <person name="Ahrendt S.R."/>
            <person name="Quandt C.A."/>
            <person name="Ciobanu D."/>
            <person name="Clum A."/>
            <person name="Salamov A."/>
            <person name="Andreopoulos B."/>
            <person name="Cheng J.F."/>
            <person name="Woyke T."/>
            <person name="Pelin A."/>
            <person name="Henrissat B."/>
            <person name="Reynolds N.K."/>
            <person name="Benny G.L."/>
            <person name="Smith M.E."/>
            <person name="James T.Y."/>
            <person name="Grigoriev I.V."/>
        </authorList>
    </citation>
    <scope>NUCLEOTIDE SEQUENCE [LARGE SCALE GENOMIC DNA]</scope>
    <source>
        <strain evidence="3">Baker2002</strain>
    </source>
</reference>
<proteinExistence type="predicted"/>
<dbReference type="OrthoDB" id="4076141at2759"/>
<feature type="signal peptide" evidence="1">
    <location>
        <begin position="1"/>
        <end position="15"/>
    </location>
</feature>